<dbReference type="PANTHER" id="PTHR24276:SF91">
    <property type="entry name" value="AT26814P-RELATED"/>
    <property type="match status" value="1"/>
</dbReference>
<evidence type="ECO:0000313" key="8">
    <source>
        <dbReference type="Proteomes" id="UP000266841"/>
    </source>
</evidence>
<evidence type="ECO:0000313" key="7">
    <source>
        <dbReference type="EMBL" id="EJK76956.1"/>
    </source>
</evidence>
<dbReference type="PROSITE" id="PS00135">
    <property type="entry name" value="TRYPSIN_SER"/>
    <property type="match status" value="1"/>
</dbReference>
<keyword evidence="4" id="KW-0720">Serine protease</keyword>
<feature type="domain" description="Peptidase S1" evidence="6">
    <location>
        <begin position="120"/>
        <end position="355"/>
    </location>
</feature>
<evidence type="ECO:0000256" key="3">
    <source>
        <dbReference type="ARBA" id="ARBA00023157"/>
    </source>
</evidence>
<feature type="compositionally biased region" description="Polar residues" evidence="5">
    <location>
        <begin position="57"/>
        <end position="68"/>
    </location>
</feature>
<dbReference type="OrthoDB" id="104223at2759"/>
<organism evidence="7 8">
    <name type="scientific">Thalassiosira oceanica</name>
    <name type="common">Marine diatom</name>
    <dbReference type="NCBI Taxonomy" id="159749"/>
    <lineage>
        <taxon>Eukaryota</taxon>
        <taxon>Sar</taxon>
        <taxon>Stramenopiles</taxon>
        <taxon>Ochrophyta</taxon>
        <taxon>Bacillariophyta</taxon>
        <taxon>Coscinodiscophyceae</taxon>
        <taxon>Thalassiosirophycidae</taxon>
        <taxon>Thalassiosirales</taxon>
        <taxon>Thalassiosiraceae</taxon>
        <taxon>Thalassiosira</taxon>
    </lineage>
</organism>
<keyword evidence="3" id="KW-1015">Disulfide bond</keyword>
<dbReference type="FunFam" id="2.40.10.10:FF:000002">
    <property type="entry name" value="Transmembrane protease serine"/>
    <property type="match status" value="1"/>
</dbReference>
<reference evidence="7 8" key="1">
    <citation type="journal article" date="2012" name="Genome Biol.">
        <title>Genome and low-iron response of an oceanic diatom adapted to chronic iron limitation.</title>
        <authorList>
            <person name="Lommer M."/>
            <person name="Specht M."/>
            <person name="Roy A.S."/>
            <person name="Kraemer L."/>
            <person name="Andreson R."/>
            <person name="Gutowska M.A."/>
            <person name="Wolf J."/>
            <person name="Bergner S.V."/>
            <person name="Schilhabel M.B."/>
            <person name="Klostermeier U.C."/>
            <person name="Beiko R.G."/>
            <person name="Rosenstiel P."/>
            <person name="Hippler M."/>
            <person name="Laroche J."/>
        </authorList>
    </citation>
    <scope>NUCLEOTIDE SEQUENCE [LARGE SCALE GENOMIC DNA]</scope>
    <source>
        <strain evidence="7 8">CCMP1005</strain>
    </source>
</reference>
<dbReference type="InterPro" id="IPR001254">
    <property type="entry name" value="Trypsin_dom"/>
</dbReference>
<keyword evidence="8" id="KW-1185">Reference proteome</keyword>
<proteinExistence type="inferred from homology"/>
<comment type="caution">
    <text evidence="7">The sequence shown here is derived from an EMBL/GenBank/DDBJ whole genome shotgun (WGS) entry which is preliminary data.</text>
</comment>
<dbReference type="InterPro" id="IPR018114">
    <property type="entry name" value="TRYPSIN_HIS"/>
</dbReference>
<dbReference type="SUPFAM" id="SSF50494">
    <property type="entry name" value="Trypsin-like serine proteases"/>
    <property type="match status" value="1"/>
</dbReference>
<dbReference type="GO" id="GO:0006508">
    <property type="term" value="P:proteolysis"/>
    <property type="evidence" value="ECO:0007669"/>
    <property type="project" value="UniProtKB-KW"/>
</dbReference>
<dbReference type="InterPro" id="IPR043504">
    <property type="entry name" value="Peptidase_S1_PA_chymotrypsin"/>
</dbReference>
<dbReference type="InterPro" id="IPR009003">
    <property type="entry name" value="Peptidase_S1_PA"/>
</dbReference>
<keyword evidence="2" id="KW-0843">Virulence</keyword>
<dbReference type="PRINTS" id="PR00722">
    <property type="entry name" value="CHYMOTRYPSIN"/>
</dbReference>
<dbReference type="GO" id="GO:0004252">
    <property type="term" value="F:serine-type endopeptidase activity"/>
    <property type="evidence" value="ECO:0007669"/>
    <property type="project" value="InterPro"/>
</dbReference>
<evidence type="ECO:0000256" key="5">
    <source>
        <dbReference type="SAM" id="MobiDB-lite"/>
    </source>
</evidence>
<dbReference type="InterPro" id="IPR033116">
    <property type="entry name" value="TRYPSIN_SER"/>
</dbReference>
<keyword evidence="4" id="KW-0378">Hydrolase</keyword>
<dbReference type="SMART" id="SM00020">
    <property type="entry name" value="Tryp_SPc"/>
    <property type="match status" value="1"/>
</dbReference>
<dbReference type="eggNOG" id="KOG3627">
    <property type="taxonomic scope" value="Eukaryota"/>
</dbReference>
<dbReference type="PROSITE" id="PS50240">
    <property type="entry name" value="TRYPSIN_DOM"/>
    <property type="match status" value="1"/>
</dbReference>
<feature type="compositionally biased region" description="Basic residues" evidence="5">
    <location>
        <begin position="17"/>
        <end position="30"/>
    </location>
</feature>
<sequence>MGLMCTARDPAVIVKGHTAHRPHPKPRPHRVPIGQDGQCTPRTKGKSSDGGSESGRQRSVQNTKFDLSQRDQAPSFAAMGSLVLSLFMAQAVTATATLRGSQPPPGDRSLQLTPGGSLRIINGDDAPEDKYSFAVSLADSIGHFCGGSMIAPDTVLSAAHCAGGRYEVIVGRHHVNDRDGDVIGVKKELKHPNYRASTTNNDYMLLFLDRAIDADKVDVTYVTVSDRFVGKNEPATVVGWGDTHISDKVQELAKELQEVEVYTMDNDDCDDSEGEIGGFKDNYHGQITDSMLCARHPQEKDACQGDSGGPLVIVNGDSFEQVGVVSWGVGCAHDDFPGVYARISHEYEWIKEEVCNRSKFKPSYLCGSGVNINTGGGSSSNASTSSVATPDPTREPTRPPTRPPTRQPTRPPTSPPSNPPVNNPSPTPDPTRKPTPEPTFMKVDSAGVEVVGSKPTAAQFVTVGFTNASDNEGDRHWTNIESEDFHTSLGIFDQDAHIETDFLSQRKGRLGVVRIENESTLTSGPISLLDGNTLVEVTLAAYVVVFEETDKFCLESSEDGKNWQQEKCWMVPADVPNKVWTDLSAEFGWNQSSVRLRFSCFGDHKHDDVLIDRVDIRASSS</sequence>
<dbReference type="Gene3D" id="2.40.10.10">
    <property type="entry name" value="Trypsin-like serine proteases"/>
    <property type="match status" value="1"/>
</dbReference>
<dbReference type="PROSITE" id="PS00134">
    <property type="entry name" value="TRYPSIN_HIS"/>
    <property type="match status" value="1"/>
</dbReference>
<feature type="region of interest" description="Disordered" evidence="5">
    <location>
        <begin position="1"/>
        <end position="68"/>
    </location>
</feature>
<evidence type="ECO:0000256" key="2">
    <source>
        <dbReference type="ARBA" id="ARBA00023026"/>
    </source>
</evidence>
<feature type="compositionally biased region" description="Low complexity" evidence="5">
    <location>
        <begin position="374"/>
        <end position="391"/>
    </location>
</feature>
<accession>K0TN93</accession>
<dbReference type="PANTHER" id="PTHR24276">
    <property type="entry name" value="POLYSERASE-RELATED"/>
    <property type="match status" value="1"/>
</dbReference>
<dbReference type="InterPro" id="IPR050430">
    <property type="entry name" value="Peptidase_S1"/>
</dbReference>
<evidence type="ECO:0000259" key="6">
    <source>
        <dbReference type="PROSITE" id="PS50240"/>
    </source>
</evidence>
<dbReference type="AlphaFoldDB" id="K0TN93"/>
<dbReference type="Proteomes" id="UP000266841">
    <property type="component" value="Unassembled WGS sequence"/>
</dbReference>
<feature type="compositionally biased region" description="Pro residues" evidence="5">
    <location>
        <begin position="398"/>
        <end position="429"/>
    </location>
</feature>
<dbReference type="Pfam" id="PF00089">
    <property type="entry name" value="Trypsin"/>
    <property type="match status" value="1"/>
</dbReference>
<dbReference type="EMBL" id="AGNL01001521">
    <property type="protein sequence ID" value="EJK76956.1"/>
    <property type="molecule type" value="Genomic_DNA"/>
</dbReference>
<evidence type="ECO:0000256" key="4">
    <source>
        <dbReference type="RuleBase" id="RU363034"/>
    </source>
</evidence>
<gene>
    <name evidence="7" type="ORF">THAOC_01251</name>
</gene>
<comment type="similarity">
    <text evidence="1">Belongs to the peptidase S1 family.</text>
</comment>
<dbReference type="InterPro" id="IPR001314">
    <property type="entry name" value="Peptidase_S1A"/>
</dbReference>
<protein>
    <recommendedName>
        <fullName evidence="6">Peptidase S1 domain-containing protein</fullName>
    </recommendedName>
</protein>
<keyword evidence="4" id="KW-0645">Protease</keyword>
<dbReference type="CDD" id="cd00190">
    <property type="entry name" value="Tryp_SPc"/>
    <property type="match status" value="1"/>
</dbReference>
<name>K0TN93_THAOC</name>
<feature type="region of interest" description="Disordered" evidence="5">
    <location>
        <begin position="374"/>
        <end position="440"/>
    </location>
</feature>
<evidence type="ECO:0000256" key="1">
    <source>
        <dbReference type="ARBA" id="ARBA00007664"/>
    </source>
</evidence>